<dbReference type="EMBL" id="QHJG01000004">
    <property type="protein sequence ID" value="PWY57094.1"/>
    <property type="molecule type" value="Genomic_DNA"/>
</dbReference>
<organism evidence="1 2">
    <name type="scientific">Legionella qingyii</name>
    <dbReference type="NCBI Taxonomy" id="2184757"/>
    <lineage>
        <taxon>Bacteria</taxon>
        <taxon>Pseudomonadati</taxon>
        <taxon>Pseudomonadota</taxon>
        <taxon>Gammaproteobacteria</taxon>
        <taxon>Legionellales</taxon>
        <taxon>Legionellaceae</taxon>
        <taxon>Legionella</taxon>
    </lineage>
</organism>
<name>A0A317U527_9GAMM</name>
<evidence type="ECO:0000313" key="2">
    <source>
        <dbReference type="Proteomes" id="UP000247152"/>
    </source>
</evidence>
<gene>
    <name evidence="1" type="ORF">DGG96_03655</name>
</gene>
<dbReference type="Proteomes" id="UP000247152">
    <property type="component" value="Unassembled WGS sequence"/>
</dbReference>
<evidence type="ECO:0000313" key="1">
    <source>
        <dbReference type="EMBL" id="PWY57094.1"/>
    </source>
</evidence>
<proteinExistence type="predicted"/>
<accession>A0A317U527</accession>
<reference evidence="1 2" key="1">
    <citation type="submission" date="2018-05" db="EMBL/GenBank/DDBJ databases">
        <title>Legionella qingyii sp.nov., whole genome shotgun sequence.</title>
        <authorList>
            <person name="Wu H."/>
            <person name="Zhu Q."/>
            <person name="Hu C."/>
        </authorList>
    </citation>
    <scope>NUCLEOTIDE SEQUENCE [LARGE SCALE GENOMIC DNA]</scope>
    <source>
        <strain evidence="1 2">HEB18</strain>
    </source>
</reference>
<comment type="caution">
    <text evidence="1">The sequence shown here is derived from an EMBL/GenBank/DDBJ whole genome shotgun (WGS) entry which is preliminary data.</text>
</comment>
<protein>
    <submittedName>
        <fullName evidence="1">Uncharacterized protein</fullName>
    </submittedName>
</protein>
<sequence>MGSCIYGTDCGEGTTKANVVDTHRERDFTVNGVAPTPVLKGVLTANVIKVIVDIKSGRDLKLTLRRVATRVL</sequence>
<dbReference type="AlphaFoldDB" id="A0A317U527"/>